<dbReference type="Pfam" id="PF13361">
    <property type="entry name" value="UvrD_C"/>
    <property type="match status" value="1"/>
</dbReference>
<comment type="caution">
    <text evidence="11">The sequence shown here is derived from an EMBL/GenBank/DDBJ whole genome shotgun (WGS) entry which is preliminary data.</text>
</comment>
<comment type="catalytic activity">
    <reaction evidence="8">
        <text>ATP + H2O = ADP + phosphate + H(+)</text>
        <dbReference type="Rhea" id="RHEA:13065"/>
        <dbReference type="ChEBI" id="CHEBI:15377"/>
        <dbReference type="ChEBI" id="CHEBI:15378"/>
        <dbReference type="ChEBI" id="CHEBI:30616"/>
        <dbReference type="ChEBI" id="CHEBI:43474"/>
        <dbReference type="ChEBI" id="CHEBI:456216"/>
        <dbReference type="EC" id="5.6.2.4"/>
    </reaction>
</comment>
<keyword evidence="3 9" id="KW-0347">Helicase</keyword>
<feature type="domain" description="UvrD-like helicase ATP-binding" evidence="10">
    <location>
        <begin position="321"/>
        <end position="648"/>
    </location>
</feature>
<gene>
    <name evidence="11" type="ORF">EBB54_20380</name>
</gene>
<dbReference type="PANTHER" id="PTHR11070">
    <property type="entry name" value="UVRD / RECB / PCRA DNA HELICASE FAMILY MEMBER"/>
    <property type="match status" value="1"/>
</dbReference>
<evidence type="ECO:0000256" key="4">
    <source>
        <dbReference type="ARBA" id="ARBA00022840"/>
    </source>
</evidence>
<dbReference type="InterPro" id="IPR000212">
    <property type="entry name" value="DNA_helicase_UvrD/REP"/>
</dbReference>
<evidence type="ECO:0000256" key="5">
    <source>
        <dbReference type="ARBA" id="ARBA00023235"/>
    </source>
</evidence>
<dbReference type="Gene3D" id="3.40.50.300">
    <property type="entry name" value="P-loop containing nucleotide triphosphate hydrolases"/>
    <property type="match status" value="3"/>
</dbReference>
<protein>
    <recommendedName>
        <fullName evidence="7">DNA 3'-5' helicase</fullName>
        <ecNumber evidence="7">5.6.2.4</ecNumber>
    </recommendedName>
</protein>
<evidence type="ECO:0000256" key="1">
    <source>
        <dbReference type="ARBA" id="ARBA00022741"/>
    </source>
</evidence>
<keyword evidence="4 9" id="KW-0067">ATP-binding</keyword>
<dbReference type="RefSeq" id="WP_125128698.1">
    <property type="nucleotide sequence ID" value="NZ_RHJS01000002.1"/>
</dbReference>
<dbReference type="GO" id="GO:0005524">
    <property type="term" value="F:ATP binding"/>
    <property type="evidence" value="ECO:0007669"/>
    <property type="project" value="UniProtKB-UniRule"/>
</dbReference>
<comment type="catalytic activity">
    <reaction evidence="6">
        <text>Couples ATP hydrolysis with the unwinding of duplex DNA by translocating in the 3'-5' direction.</text>
        <dbReference type="EC" id="5.6.2.4"/>
    </reaction>
</comment>
<dbReference type="GO" id="GO:0043138">
    <property type="term" value="F:3'-5' DNA helicase activity"/>
    <property type="evidence" value="ECO:0007669"/>
    <property type="project" value="UniProtKB-EC"/>
</dbReference>
<sequence length="1041" mass="121144">MAKMIDKEPKYEGEKKVWHDFYKNLPSDWVVYNTRSINGREYDFCVISPNMGLFIVEVKGWNSDGILNVINANTIFLAGAENPEDSPRGQAMGYRFNLLNKIRRELGMNPLVMSLVCYPFISESEYFAKGLNIVSESNETIFSEDLSEALKLYQKFNERYTIDKGTKHDDLNSKMLALIRHHFEPNFDLKAEQQSLNPGYSRLRIFKDGFRDEDAVEIAEEYFRGIKEIVFVSSNDAMLKIVKELEVRFIERKIRPNKKDIVIDTWKSEDVTVKKSYSIFNCEVEVVPDLNTYVEKDLLIEEGVLTDEEEGVLRKLSDKTDFNFQQYEIEHAPTDRNILITAGAGTGKTYSMVSRVAYLCNKTADAVVDIIGEIVMITFTKDAADNMKIRLKKMFMNYFILTSNEKYMRLIEEMSQIQISTIHKFAISLLQKDCMRMGLGYDSQITSETYNRQQLYHQYLNEYLLEKDDENPDFVHQLVMPIYKLEELLISFSGKLYDRSIDIKDLDINDFGNPPASMPYFNELIERVIMRAETQYALQLKEKNLIGLKECMIQIHNLVDSGKLMAQGHKFKYVFADEFQDTDDAQIETITGLQKIFGSECRLFVVGDLKQSIYRFRGASLSAFEKVTGTNGVGKWKEYTLNRNYRTDSRLLDRFHFVFSEMGNEQILPYEELRDRLKSRERKEYDEAKLICKLDVHSKNKESMYDDLFKEIGNQIRKLDIISKAHKLSPEEMKIAILVRYNWQINNILREAEKAGVTIKVTEGGDLYRLPSTMDLYKLVMAITHPRNKVYLANLIRSNYVYLDINLAKISGYEEADKTDELIRILNEYFMLHMGKTWQQIVTDFESRPVLVALRDIYEASKPWVRCHGDDERKAYRENYECLVEKITRKYSREYLTINLICEFLKINITTHQEEASRNKAVVSDEIQVVCTTIHKSKGLEYGTVILPFTNEDISNINVGSLNVNIVDGKVSYGFSYDKKGSDFSSGFDQKTEIREKISEESRILYVALTRAIRNVVWLRDVDTDIENSWGRYLEVSDSWQ</sequence>
<dbReference type="InterPro" id="IPR027417">
    <property type="entry name" value="P-loop_NTPase"/>
</dbReference>
<dbReference type="EC" id="5.6.2.4" evidence="7"/>
<keyword evidence="1 9" id="KW-0547">Nucleotide-binding</keyword>
<keyword evidence="2 9" id="KW-0378">Hydrolase</keyword>
<feature type="binding site" evidence="9">
    <location>
        <begin position="342"/>
        <end position="349"/>
    </location>
    <ligand>
        <name>ATP</name>
        <dbReference type="ChEBI" id="CHEBI:30616"/>
    </ligand>
</feature>
<dbReference type="InterPro" id="IPR014017">
    <property type="entry name" value="DNA_helicase_UvrD-like_C"/>
</dbReference>
<dbReference type="Proteomes" id="UP000274920">
    <property type="component" value="Unassembled WGS sequence"/>
</dbReference>
<dbReference type="SUPFAM" id="SSF52540">
    <property type="entry name" value="P-loop containing nucleoside triphosphate hydrolases"/>
    <property type="match status" value="1"/>
</dbReference>
<evidence type="ECO:0000256" key="7">
    <source>
        <dbReference type="ARBA" id="ARBA00034808"/>
    </source>
</evidence>
<evidence type="ECO:0000256" key="2">
    <source>
        <dbReference type="ARBA" id="ARBA00022801"/>
    </source>
</evidence>
<keyword evidence="5" id="KW-0413">Isomerase</keyword>
<dbReference type="PANTHER" id="PTHR11070:SF2">
    <property type="entry name" value="ATP-DEPENDENT DNA HELICASE SRS2"/>
    <property type="match status" value="1"/>
</dbReference>
<dbReference type="PROSITE" id="PS51198">
    <property type="entry name" value="UVRD_HELICASE_ATP_BIND"/>
    <property type="match status" value="1"/>
</dbReference>
<dbReference type="InterPro" id="IPR011528">
    <property type="entry name" value="NERD"/>
</dbReference>
<dbReference type="Pfam" id="PF00580">
    <property type="entry name" value="UvrD-helicase"/>
    <property type="match status" value="1"/>
</dbReference>
<proteinExistence type="predicted"/>
<dbReference type="GO" id="GO:0016887">
    <property type="term" value="F:ATP hydrolysis activity"/>
    <property type="evidence" value="ECO:0007669"/>
    <property type="project" value="RHEA"/>
</dbReference>
<accession>A0A426DL57</accession>
<dbReference type="Gene3D" id="1.10.486.10">
    <property type="entry name" value="PCRA, domain 4"/>
    <property type="match status" value="1"/>
</dbReference>
<dbReference type="AlphaFoldDB" id="A0A426DL57"/>
<dbReference type="GO" id="GO:0003677">
    <property type="term" value="F:DNA binding"/>
    <property type="evidence" value="ECO:0007669"/>
    <property type="project" value="InterPro"/>
</dbReference>
<evidence type="ECO:0000259" key="10">
    <source>
        <dbReference type="PROSITE" id="PS51198"/>
    </source>
</evidence>
<dbReference type="GO" id="GO:0005829">
    <property type="term" value="C:cytosol"/>
    <property type="evidence" value="ECO:0007669"/>
    <property type="project" value="TreeGrafter"/>
</dbReference>
<dbReference type="Pfam" id="PF08378">
    <property type="entry name" value="NERD"/>
    <property type="match status" value="1"/>
</dbReference>
<evidence type="ECO:0000256" key="8">
    <source>
        <dbReference type="ARBA" id="ARBA00048988"/>
    </source>
</evidence>
<evidence type="ECO:0000256" key="9">
    <source>
        <dbReference type="PROSITE-ProRule" id="PRU00560"/>
    </source>
</evidence>
<reference evidence="11" key="1">
    <citation type="submission" date="2018-10" db="EMBL/GenBank/DDBJ databases">
        <title>Schaedlerella arabinophila gen. nov. sp. nov., isolated from the mouse intestinal tract and comparative analysis with the genome of the closely related altered Schaedler flora strain ASF502.</title>
        <authorList>
            <person name="Miyake S."/>
            <person name="Soh M."/>
            <person name="Seedorf H."/>
        </authorList>
    </citation>
    <scope>NUCLEOTIDE SEQUENCE [LARGE SCALE GENOMIC DNA]</scope>
    <source>
        <strain evidence="11">DSM 106076</strain>
    </source>
</reference>
<organism evidence="11 12">
    <name type="scientific">Schaedlerella arabinosiphila</name>
    <dbReference type="NCBI Taxonomy" id="2044587"/>
    <lineage>
        <taxon>Bacteria</taxon>
        <taxon>Bacillati</taxon>
        <taxon>Bacillota</taxon>
        <taxon>Clostridia</taxon>
        <taxon>Lachnospirales</taxon>
        <taxon>Lachnospiraceae</taxon>
        <taxon>Schaedlerella</taxon>
    </lineage>
</organism>
<evidence type="ECO:0000256" key="6">
    <source>
        <dbReference type="ARBA" id="ARBA00034617"/>
    </source>
</evidence>
<evidence type="ECO:0000313" key="12">
    <source>
        <dbReference type="Proteomes" id="UP000274920"/>
    </source>
</evidence>
<name>A0A426DL57_9FIRM</name>
<dbReference type="GO" id="GO:0000725">
    <property type="term" value="P:recombinational repair"/>
    <property type="evidence" value="ECO:0007669"/>
    <property type="project" value="TreeGrafter"/>
</dbReference>
<dbReference type="EMBL" id="RHJS01000002">
    <property type="protein sequence ID" value="RRK33441.1"/>
    <property type="molecule type" value="Genomic_DNA"/>
</dbReference>
<dbReference type="InterPro" id="IPR014016">
    <property type="entry name" value="UvrD-like_ATP-bd"/>
</dbReference>
<evidence type="ECO:0000256" key="3">
    <source>
        <dbReference type="ARBA" id="ARBA00022806"/>
    </source>
</evidence>
<keyword evidence="12" id="KW-1185">Reference proteome</keyword>
<evidence type="ECO:0000313" key="11">
    <source>
        <dbReference type="EMBL" id="RRK33441.1"/>
    </source>
</evidence>